<dbReference type="FunFam" id="1.20.5.170:FF:000002">
    <property type="entry name" value="Type I keratin KA11"/>
    <property type="match status" value="1"/>
</dbReference>
<dbReference type="Gene3D" id="1.20.5.170">
    <property type="match status" value="1"/>
</dbReference>
<dbReference type="GO" id="GO:0045109">
    <property type="term" value="P:intermediate filament organization"/>
    <property type="evidence" value="ECO:0007669"/>
    <property type="project" value="TreeGrafter"/>
</dbReference>
<evidence type="ECO:0000256" key="1">
    <source>
        <dbReference type="ARBA" id="ARBA00022754"/>
    </source>
</evidence>
<dbReference type="AlphaFoldDB" id="A0AAV7B373"/>
<keyword evidence="2 3" id="KW-0175">Coiled coil</keyword>
<dbReference type="PANTHER" id="PTHR23239">
    <property type="entry name" value="INTERMEDIATE FILAMENT"/>
    <property type="match status" value="1"/>
</dbReference>
<dbReference type="GO" id="GO:0005882">
    <property type="term" value="C:intermediate filament"/>
    <property type="evidence" value="ECO:0007669"/>
    <property type="project" value="UniProtKB-KW"/>
</dbReference>
<feature type="domain" description="IF rod" evidence="4">
    <location>
        <begin position="64"/>
        <end position="376"/>
    </location>
</feature>
<organism evidence="5 6">
    <name type="scientific">Engystomops pustulosus</name>
    <name type="common">Tungara frog</name>
    <name type="synonym">Physalaemus pustulosus</name>
    <dbReference type="NCBI Taxonomy" id="76066"/>
    <lineage>
        <taxon>Eukaryota</taxon>
        <taxon>Metazoa</taxon>
        <taxon>Chordata</taxon>
        <taxon>Craniata</taxon>
        <taxon>Vertebrata</taxon>
        <taxon>Euteleostomi</taxon>
        <taxon>Amphibia</taxon>
        <taxon>Batrachia</taxon>
        <taxon>Anura</taxon>
        <taxon>Neobatrachia</taxon>
        <taxon>Hyloidea</taxon>
        <taxon>Leptodactylidae</taxon>
        <taxon>Leiuperinae</taxon>
        <taxon>Engystomops</taxon>
    </lineage>
</organism>
<feature type="coiled-coil region" evidence="3">
    <location>
        <begin position="68"/>
        <end position="109"/>
    </location>
</feature>
<protein>
    <recommendedName>
        <fullName evidence="4">IF rod domain-containing protein</fullName>
    </recommendedName>
</protein>
<dbReference type="Pfam" id="PF00038">
    <property type="entry name" value="Filament"/>
    <property type="match status" value="1"/>
</dbReference>
<dbReference type="Gene3D" id="1.20.5.1160">
    <property type="entry name" value="Vasodilator-stimulated phosphoprotein"/>
    <property type="match status" value="1"/>
</dbReference>
<dbReference type="SMART" id="SM01391">
    <property type="entry name" value="Filament"/>
    <property type="match status" value="1"/>
</dbReference>
<dbReference type="InterPro" id="IPR002957">
    <property type="entry name" value="Keratin_I"/>
</dbReference>
<dbReference type="InterPro" id="IPR039008">
    <property type="entry name" value="IF_rod_dom"/>
</dbReference>
<accession>A0AAV7B373</accession>
<evidence type="ECO:0000256" key="2">
    <source>
        <dbReference type="ARBA" id="ARBA00023054"/>
    </source>
</evidence>
<dbReference type="Proteomes" id="UP000824782">
    <property type="component" value="Unassembled WGS sequence"/>
</dbReference>
<gene>
    <name evidence="5" type="ORF">GDO81_013220</name>
</gene>
<proteinExistence type="predicted"/>
<feature type="coiled-coil region" evidence="3">
    <location>
        <begin position="274"/>
        <end position="308"/>
    </location>
</feature>
<comment type="caution">
    <text evidence="5">The sequence shown here is derived from an EMBL/GenBank/DDBJ whole genome shotgun (WGS) entry which is preliminary data.</text>
</comment>
<keyword evidence="1" id="KW-0403">Intermediate filament</keyword>
<evidence type="ECO:0000313" key="5">
    <source>
        <dbReference type="EMBL" id="KAG8566390.1"/>
    </source>
</evidence>
<dbReference type="PANTHER" id="PTHR23239:SF44">
    <property type="entry name" value="KERATIN, TYPE I CYTOSKELETAL 23"/>
    <property type="match status" value="1"/>
</dbReference>
<keyword evidence="6" id="KW-1185">Reference proteome</keyword>
<dbReference type="PROSITE" id="PS51842">
    <property type="entry name" value="IF_ROD_2"/>
    <property type="match status" value="1"/>
</dbReference>
<evidence type="ECO:0000259" key="4">
    <source>
        <dbReference type="PROSITE" id="PS51842"/>
    </source>
</evidence>
<dbReference type="GO" id="GO:0005198">
    <property type="term" value="F:structural molecule activity"/>
    <property type="evidence" value="ECO:0007669"/>
    <property type="project" value="InterPro"/>
</dbReference>
<dbReference type="GO" id="GO:0030855">
    <property type="term" value="P:epithelial cell differentiation"/>
    <property type="evidence" value="ECO:0007669"/>
    <property type="project" value="TreeGrafter"/>
</dbReference>
<dbReference type="SUPFAM" id="SSF64593">
    <property type="entry name" value="Intermediate filament protein, coiled coil region"/>
    <property type="match status" value="2"/>
</dbReference>
<evidence type="ECO:0000256" key="3">
    <source>
        <dbReference type="SAM" id="Coils"/>
    </source>
</evidence>
<dbReference type="FunFam" id="1.20.5.500:FF:000001">
    <property type="entry name" value="Type II keratin 23"/>
    <property type="match status" value="1"/>
</dbReference>
<dbReference type="PRINTS" id="PR01248">
    <property type="entry name" value="TYPE1KERATIN"/>
</dbReference>
<dbReference type="EMBL" id="WNYA01000006">
    <property type="protein sequence ID" value="KAG8566390.1"/>
    <property type="molecule type" value="Genomic_DNA"/>
</dbReference>
<name>A0AAV7B373_ENGPU</name>
<dbReference type="Gene3D" id="1.20.5.500">
    <property type="entry name" value="Single helix bin"/>
    <property type="match status" value="1"/>
</dbReference>
<sequence>MSHYTSSFLSSSPAVNGGLGGSYSSSLYNVGGGSQVSVSRSSSVSSGNYNYTKDYGERFVSNNGKDTMKKLNDRLASYLEKVRSLEETNADLENKIQEWHKNRTQTKKRDYSAYEKTIAELQSQLINGHVNGAKLTLQMENAKLASDDFKRKYETEKAFRAALDVDLEGLRKVMDNLTIVRTDLEMEIEGMRKQLIYMRKSHDEDMRRAQAQKEGSSVNVEVDAPKGADLAKIIADMRKEYEGIIEKNRRDAEEWYKHQSTTVQQEVSTNTEALQESKNQIKTLKRSLQDLEIELQAEISKKNGLEQTLQETQCHSGAHLEKIQILICQLEAELGKVRFDLERQSNEYRILLDIKSRLENEINTYRRLIDGNNSSETFTQSTDTNRKVKTIVQDMVNGRVVNSRISEIPQKL</sequence>
<reference evidence="5" key="1">
    <citation type="thesis" date="2020" institute="ProQuest LLC" country="789 East Eisenhower Parkway, Ann Arbor, MI, USA">
        <title>Comparative Genomics and Chromosome Evolution.</title>
        <authorList>
            <person name="Mudd A.B."/>
        </authorList>
    </citation>
    <scope>NUCLEOTIDE SEQUENCE</scope>
    <source>
        <strain evidence="5">237g6f4</strain>
        <tissue evidence="5">Blood</tissue>
    </source>
</reference>
<evidence type="ECO:0000313" key="6">
    <source>
        <dbReference type="Proteomes" id="UP000824782"/>
    </source>
</evidence>